<organism evidence="2 3">
    <name type="scientific">Phenylobacterium haematophilum</name>
    <dbReference type="NCBI Taxonomy" id="98513"/>
    <lineage>
        <taxon>Bacteria</taxon>
        <taxon>Pseudomonadati</taxon>
        <taxon>Pseudomonadota</taxon>
        <taxon>Alphaproteobacteria</taxon>
        <taxon>Caulobacterales</taxon>
        <taxon>Caulobacteraceae</taxon>
        <taxon>Phenylobacterium</taxon>
    </lineage>
</organism>
<reference evidence="2 3" key="1">
    <citation type="submission" date="2020-08" db="EMBL/GenBank/DDBJ databases">
        <title>Genomic Encyclopedia of Type Strains, Phase IV (KMG-IV): sequencing the most valuable type-strain genomes for metagenomic binning, comparative biology and taxonomic classification.</title>
        <authorList>
            <person name="Goeker M."/>
        </authorList>
    </citation>
    <scope>NUCLEOTIDE SEQUENCE [LARGE SCALE GENOMIC DNA]</scope>
    <source>
        <strain evidence="2 3">DSM 21793</strain>
    </source>
</reference>
<dbReference type="EMBL" id="JACIDK010000008">
    <property type="protein sequence ID" value="MBB3893265.1"/>
    <property type="molecule type" value="Genomic_DNA"/>
</dbReference>
<dbReference type="AlphaFoldDB" id="A0A840A2S7"/>
<dbReference type="Proteomes" id="UP000530564">
    <property type="component" value="Unassembled WGS sequence"/>
</dbReference>
<gene>
    <name evidence="2" type="ORF">GGQ61_004007</name>
</gene>
<name>A0A840A2S7_9CAUL</name>
<keyword evidence="3" id="KW-1185">Reference proteome</keyword>
<proteinExistence type="predicted"/>
<evidence type="ECO:0000256" key="1">
    <source>
        <dbReference type="SAM" id="MobiDB-lite"/>
    </source>
</evidence>
<evidence type="ECO:0000313" key="3">
    <source>
        <dbReference type="Proteomes" id="UP000530564"/>
    </source>
</evidence>
<accession>A0A840A2S7</accession>
<protein>
    <submittedName>
        <fullName evidence="2">Uncharacterized protein</fullName>
    </submittedName>
</protein>
<sequence length="61" mass="6615">MIEDARAAVTWLRHLSHSEKVDAIEAAGGPKPTRVRFTTDHSYNDHRIAGGGGELAEATFP</sequence>
<comment type="caution">
    <text evidence="2">The sequence shown here is derived from an EMBL/GenBank/DDBJ whole genome shotgun (WGS) entry which is preliminary data.</text>
</comment>
<evidence type="ECO:0000313" key="2">
    <source>
        <dbReference type="EMBL" id="MBB3893265.1"/>
    </source>
</evidence>
<feature type="region of interest" description="Disordered" evidence="1">
    <location>
        <begin position="41"/>
        <end position="61"/>
    </location>
</feature>
<dbReference type="RefSeq" id="WP_183776657.1">
    <property type="nucleotide sequence ID" value="NZ_JACIDK010000008.1"/>
</dbReference>